<feature type="transmembrane region" description="Helical" evidence="1">
    <location>
        <begin position="62"/>
        <end position="82"/>
    </location>
</feature>
<evidence type="ECO:0000313" key="3">
    <source>
        <dbReference type="EMBL" id="MDQ2066081.1"/>
    </source>
</evidence>
<organism evidence="3 4">
    <name type="scientific">Pseudogemmobacter lacusdianii</name>
    <dbReference type="NCBI Taxonomy" id="3069608"/>
    <lineage>
        <taxon>Bacteria</taxon>
        <taxon>Pseudomonadati</taxon>
        <taxon>Pseudomonadota</taxon>
        <taxon>Alphaproteobacteria</taxon>
        <taxon>Rhodobacterales</taxon>
        <taxon>Paracoccaceae</taxon>
        <taxon>Pseudogemmobacter</taxon>
    </lineage>
</organism>
<dbReference type="Proteomes" id="UP001239680">
    <property type="component" value="Unassembled WGS sequence"/>
</dbReference>
<feature type="transmembrane region" description="Helical" evidence="1">
    <location>
        <begin position="35"/>
        <end position="56"/>
    </location>
</feature>
<feature type="transmembrane region" description="Helical" evidence="1">
    <location>
        <begin position="235"/>
        <end position="257"/>
    </location>
</feature>
<dbReference type="InterPro" id="IPR037185">
    <property type="entry name" value="EmrE-like"/>
</dbReference>
<feature type="transmembrane region" description="Helical" evidence="1">
    <location>
        <begin position="118"/>
        <end position="139"/>
    </location>
</feature>
<dbReference type="InterPro" id="IPR000620">
    <property type="entry name" value="EamA_dom"/>
</dbReference>
<evidence type="ECO:0000259" key="2">
    <source>
        <dbReference type="Pfam" id="PF00892"/>
    </source>
</evidence>
<dbReference type="Pfam" id="PF00892">
    <property type="entry name" value="EamA"/>
    <property type="match status" value="1"/>
</dbReference>
<dbReference type="EMBL" id="JAVDBT010000005">
    <property type="protein sequence ID" value="MDQ2066081.1"/>
    <property type="molecule type" value="Genomic_DNA"/>
</dbReference>
<name>A0ABU0VWE9_9RHOB</name>
<evidence type="ECO:0000313" key="4">
    <source>
        <dbReference type="Proteomes" id="UP001239680"/>
    </source>
</evidence>
<feature type="domain" description="EamA" evidence="2">
    <location>
        <begin position="147"/>
        <end position="279"/>
    </location>
</feature>
<sequence length="283" mass="29506">MSLSVFLAVLAAAFLHASWNALIRSGTAGGSRLQNLLVLALVQGALGVALLCFAPLPPLQIWPWLIAAGALHAGYKLCLSAAYDHGDLSRVYPIARGTAPLLTLLLTVALGIDALKSGPVLAILVLVAGILTMAASALRAGESRRLIPWALATATMTAAYTLVDGIGVRQAGDLWMFLGWTFALDGLFFGLATLALQGPGIFRISRSGWSRGAMAGAASLGSYGVAVWAMTKAPIAMVGALRETSILFAMLMGWLIFHEPMSRDKALAGGLILLGVVLMQVLA</sequence>
<keyword evidence="4" id="KW-1185">Reference proteome</keyword>
<feature type="transmembrane region" description="Helical" evidence="1">
    <location>
        <begin position="208"/>
        <end position="229"/>
    </location>
</feature>
<keyword evidence="1" id="KW-1133">Transmembrane helix</keyword>
<feature type="transmembrane region" description="Helical" evidence="1">
    <location>
        <begin position="175"/>
        <end position="196"/>
    </location>
</feature>
<dbReference type="RefSeq" id="WP_306679776.1">
    <property type="nucleotide sequence ID" value="NZ_JAVDBT010000005.1"/>
</dbReference>
<comment type="caution">
    <text evidence="3">The sequence shown here is derived from an EMBL/GenBank/DDBJ whole genome shotgun (WGS) entry which is preliminary data.</text>
</comment>
<gene>
    <name evidence="3" type="ORF">Q9295_06840</name>
</gene>
<feature type="transmembrane region" description="Helical" evidence="1">
    <location>
        <begin position="6"/>
        <end position="23"/>
    </location>
</feature>
<keyword evidence="1" id="KW-0472">Membrane</keyword>
<protein>
    <submittedName>
        <fullName evidence="3">DMT family transporter</fullName>
    </submittedName>
</protein>
<feature type="transmembrane region" description="Helical" evidence="1">
    <location>
        <begin position="146"/>
        <end position="163"/>
    </location>
</feature>
<accession>A0ABU0VWE9</accession>
<evidence type="ECO:0000256" key="1">
    <source>
        <dbReference type="SAM" id="Phobius"/>
    </source>
</evidence>
<keyword evidence="1" id="KW-0812">Transmembrane</keyword>
<proteinExistence type="predicted"/>
<reference evidence="3 4" key="1">
    <citation type="submission" date="2023-08" db="EMBL/GenBank/DDBJ databases">
        <title>Characterization of two Paracoccaceae strains isolated from Phycosphere and proposal of Xinfangfangia lacusdiani sp. nov.</title>
        <authorList>
            <person name="Deng Y."/>
            <person name="Zhang Y.Q."/>
        </authorList>
    </citation>
    <scope>NUCLEOTIDE SEQUENCE [LARGE SCALE GENOMIC DNA]</scope>
    <source>
        <strain evidence="3 4">CPCC 101601</strain>
    </source>
</reference>
<dbReference type="Gene3D" id="1.10.3730.20">
    <property type="match status" value="2"/>
</dbReference>
<feature type="transmembrane region" description="Helical" evidence="1">
    <location>
        <begin position="94"/>
        <end position="112"/>
    </location>
</feature>
<dbReference type="SUPFAM" id="SSF103481">
    <property type="entry name" value="Multidrug resistance efflux transporter EmrE"/>
    <property type="match status" value="2"/>
</dbReference>